<evidence type="ECO:0000313" key="1">
    <source>
        <dbReference type="EMBL" id="SCB59113.1"/>
    </source>
</evidence>
<protein>
    <submittedName>
        <fullName evidence="1">Uncharacterized protein</fullName>
    </submittedName>
</protein>
<gene>
    <name evidence="1" type="ORF">GA0061105_106159</name>
</gene>
<dbReference type="Proteomes" id="UP000198723">
    <property type="component" value="Unassembled WGS sequence"/>
</dbReference>
<name>A0A1C3Y3R3_9HYPH</name>
<dbReference type="EMBL" id="FMAJ01000006">
    <property type="protein sequence ID" value="SCB59113.1"/>
    <property type="molecule type" value="Genomic_DNA"/>
</dbReference>
<sequence length="195" mass="22104">MRLARRKYTKIDVRTSDQGKIVKVVSDPVIATPGIVNGKLIPLLILDTTERPDLVELVRVHQKFVAGDVTIQWAQLESRSEHIALLIRFLRPTERVAIIEFDISKQGALVDQILTAGAVYLQPGKPGDRLVDDFAVPKVIVEIPDTGFRSHWEKLYLKIVSRRLRKSGLTRREAQKAASEIISKMREIGRFQMTL</sequence>
<organism evidence="1 2">
    <name type="scientific">Rhizobium aethiopicum</name>
    <dbReference type="NCBI Taxonomy" id="1138170"/>
    <lineage>
        <taxon>Bacteria</taxon>
        <taxon>Pseudomonadati</taxon>
        <taxon>Pseudomonadota</taxon>
        <taxon>Alphaproteobacteria</taxon>
        <taxon>Hyphomicrobiales</taxon>
        <taxon>Rhizobiaceae</taxon>
        <taxon>Rhizobium/Agrobacterium group</taxon>
        <taxon>Rhizobium</taxon>
    </lineage>
</organism>
<dbReference type="RefSeq" id="WP_092751141.1">
    <property type="nucleotide sequence ID" value="NZ_FMAJ01000006.1"/>
</dbReference>
<accession>A0A1C3Y3R3</accession>
<proteinExistence type="predicted"/>
<reference evidence="1 2" key="1">
    <citation type="submission" date="2016-08" db="EMBL/GenBank/DDBJ databases">
        <authorList>
            <person name="Seilhamer J.J."/>
        </authorList>
    </citation>
    <scope>NUCLEOTIDE SEQUENCE [LARGE SCALE GENOMIC DNA]</scope>
    <source>
        <strain evidence="1 2">HBR26</strain>
    </source>
</reference>
<dbReference type="AlphaFoldDB" id="A0A1C3Y3R3"/>
<evidence type="ECO:0000313" key="2">
    <source>
        <dbReference type="Proteomes" id="UP000198723"/>
    </source>
</evidence>